<organism evidence="2 3">
    <name type="scientific">Blastococcus goldschmidtiae</name>
    <dbReference type="NCBI Taxonomy" id="3075546"/>
    <lineage>
        <taxon>Bacteria</taxon>
        <taxon>Bacillati</taxon>
        <taxon>Actinomycetota</taxon>
        <taxon>Actinomycetes</taxon>
        <taxon>Geodermatophilales</taxon>
        <taxon>Geodermatophilaceae</taxon>
        <taxon>Blastococcus</taxon>
    </lineage>
</organism>
<keyword evidence="1" id="KW-0472">Membrane</keyword>
<keyword evidence="1" id="KW-1133">Transmembrane helix</keyword>
<proteinExistence type="predicted"/>
<keyword evidence="1" id="KW-0812">Transmembrane</keyword>
<evidence type="ECO:0000313" key="3">
    <source>
        <dbReference type="Proteomes" id="UP001183222"/>
    </source>
</evidence>
<feature type="transmembrane region" description="Helical" evidence="1">
    <location>
        <begin position="31"/>
        <end position="49"/>
    </location>
</feature>
<protein>
    <recommendedName>
        <fullName evidence="4">Secreted protein</fullName>
    </recommendedName>
</protein>
<accession>A0ABU2KAR6</accession>
<evidence type="ECO:0000256" key="1">
    <source>
        <dbReference type="SAM" id="Phobius"/>
    </source>
</evidence>
<reference evidence="3" key="1">
    <citation type="submission" date="2023-07" db="EMBL/GenBank/DDBJ databases">
        <title>30 novel species of actinomycetes from the DSMZ collection.</title>
        <authorList>
            <person name="Nouioui I."/>
        </authorList>
    </citation>
    <scope>NUCLEOTIDE SEQUENCE [LARGE SCALE GENOMIC DNA]</scope>
    <source>
        <strain evidence="3">DSM 46792</strain>
    </source>
</reference>
<dbReference type="Proteomes" id="UP001183222">
    <property type="component" value="Unassembled WGS sequence"/>
</dbReference>
<sequence>MSAPLKAAWALTAFVIVAGIVGWVVTDRAVFAVFLVLGVLTAVGAVITGRAERAATRSAAPKEGPTP</sequence>
<name>A0ABU2KAR6_9ACTN</name>
<evidence type="ECO:0008006" key="4">
    <source>
        <dbReference type="Google" id="ProtNLM"/>
    </source>
</evidence>
<dbReference type="EMBL" id="JAVREI010000011">
    <property type="protein sequence ID" value="MDT0277282.1"/>
    <property type="molecule type" value="Genomic_DNA"/>
</dbReference>
<dbReference type="RefSeq" id="WP_311346088.1">
    <property type="nucleotide sequence ID" value="NZ_JAVREI010000011.1"/>
</dbReference>
<keyword evidence="3" id="KW-1185">Reference proteome</keyword>
<gene>
    <name evidence="2" type="ORF">RM425_15355</name>
</gene>
<comment type="caution">
    <text evidence="2">The sequence shown here is derived from an EMBL/GenBank/DDBJ whole genome shotgun (WGS) entry which is preliminary data.</text>
</comment>
<feature type="transmembrane region" description="Helical" evidence="1">
    <location>
        <begin position="7"/>
        <end position="25"/>
    </location>
</feature>
<evidence type="ECO:0000313" key="2">
    <source>
        <dbReference type="EMBL" id="MDT0277282.1"/>
    </source>
</evidence>